<protein>
    <submittedName>
        <fullName evidence="2">Uncharacterized protein</fullName>
    </submittedName>
</protein>
<accession>A0A330LBW2</accession>
<evidence type="ECO:0000313" key="3">
    <source>
        <dbReference type="Proteomes" id="UP000248168"/>
    </source>
</evidence>
<gene>
    <name evidence="2" type="ORF">NITLEN_20139</name>
</gene>
<name>A0A330LBW2_9BACT</name>
<dbReference type="InParanoid" id="A0A330LBW2"/>
<evidence type="ECO:0000256" key="1">
    <source>
        <dbReference type="SAM" id="MobiDB-lite"/>
    </source>
</evidence>
<proteinExistence type="predicted"/>
<dbReference type="EMBL" id="OUNR01000012">
    <property type="protein sequence ID" value="SPP64499.1"/>
    <property type="molecule type" value="Genomic_DNA"/>
</dbReference>
<dbReference type="Proteomes" id="UP000248168">
    <property type="component" value="Unassembled WGS sequence"/>
</dbReference>
<evidence type="ECO:0000313" key="2">
    <source>
        <dbReference type="EMBL" id="SPP64499.1"/>
    </source>
</evidence>
<reference evidence="3" key="1">
    <citation type="submission" date="2018-04" db="EMBL/GenBank/DDBJ databases">
        <authorList>
            <person name="Lucker S."/>
            <person name="Sakoula D."/>
        </authorList>
    </citation>
    <scope>NUCLEOTIDE SEQUENCE [LARGE SCALE GENOMIC DNA]</scope>
</reference>
<keyword evidence="3" id="KW-1185">Reference proteome</keyword>
<sequence>MSRPQPLSTSLGPARCIALRPPPRASGGGTSQLIKLRVPVLDWQLHFPGGFTRPRELDMHR</sequence>
<feature type="compositionally biased region" description="Polar residues" evidence="1">
    <location>
        <begin position="1"/>
        <end position="11"/>
    </location>
</feature>
<dbReference type="AlphaFoldDB" id="A0A330LBW2"/>
<organism evidence="2 3">
    <name type="scientific">Nitrospira lenta</name>
    <dbReference type="NCBI Taxonomy" id="1436998"/>
    <lineage>
        <taxon>Bacteria</taxon>
        <taxon>Pseudomonadati</taxon>
        <taxon>Nitrospirota</taxon>
        <taxon>Nitrospiria</taxon>
        <taxon>Nitrospirales</taxon>
        <taxon>Nitrospiraceae</taxon>
        <taxon>Nitrospira</taxon>
    </lineage>
</organism>
<feature type="region of interest" description="Disordered" evidence="1">
    <location>
        <begin position="1"/>
        <end position="30"/>
    </location>
</feature>